<dbReference type="EMBL" id="CYKH01000157">
    <property type="protein sequence ID" value="CUE73784.1"/>
    <property type="molecule type" value="Genomic_DNA"/>
</dbReference>
<accession>A0A0S4IIZ2</accession>
<evidence type="ECO:0000313" key="4">
    <source>
        <dbReference type="Proteomes" id="UP000051952"/>
    </source>
</evidence>
<sequence>MKSFSALFLFFFAAALTQVQNKRRVVGYSQKTMDSQVDTFWKHLETYGTSQCNEAQLFRSADILWKAVVAPDGVSTGPSTGGGGASSASTAASLLSSAAANAANSASTAFHKQIEIGRSLLSDTERWKLQAALRREETKVGGKEYNKKVTRATKATKGPTPGEGFPPGRGRPVR</sequence>
<gene>
    <name evidence="3" type="ORF">BSAL_55400</name>
</gene>
<organism evidence="3 4">
    <name type="scientific">Bodo saltans</name>
    <name type="common">Flagellated protozoan</name>
    <dbReference type="NCBI Taxonomy" id="75058"/>
    <lineage>
        <taxon>Eukaryota</taxon>
        <taxon>Discoba</taxon>
        <taxon>Euglenozoa</taxon>
        <taxon>Kinetoplastea</taxon>
        <taxon>Metakinetoplastina</taxon>
        <taxon>Eubodonida</taxon>
        <taxon>Bodonidae</taxon>
        <taxon>Bodo</taxon>
    </lineage>
</organism>
<name>A0A0S4IIZ2_BODSA</name>
<feature type="chain" id="PRO_5006621276" description="Membrane-associated protein" evidence="2">
    <location>
        <begin position="18"/>
        <end position="174"/>
    </location>
</feature>
<feature type="signal peptide" evidence="2">
    <location>
        <begin position="1"/>
        <end position="17"/>
    </location>
</feature>
<feature type="compositionally biased region" description="Low complexity" evidence="1">
    <location>
        <begin position="158"/>
        <end position="174"/>
    </location>
</feature>
<evidence type="ECO:0000313" key="3">
    <source>
        <dbReference type="EMBL" id="CUE73784.1"/>
    </source>
</evidence>
<evidence type="ECO:0000256" key="1">
    <source>
        <dbReference type="SAM" id="MobiDB-lite"/>
    </source>
</evidence>
<evidence type="ECO:0008006" key="5">
    <source>
        <dbReference type="Google" id="ProtNLM"/>
    </source>
</evidence>
<dbReference type="AlphaFoldDB" id="A0A0S4IIZ2"/>
<dbReference type="VEuPathDB" id="TriTrypDB:BSAL_55400"/>
<feature type="region of interest" description="Disordered" evidence="1">
    <location>
        <begin position="135"/>
        <end position="174"/>
    </location>
</feature>
<dbReference type="OrthoDB" id="276294at2759"/>
<feature type="compositionally biased region" description="Basic and acidic residues" evidence="1">
    <location>
        <begin position="135"/>
        <end position="147"/>
    </location>
</feature>
<evidence type="ECO:0000256" key="2">
    <source>
        <dbReference type="SAM" id="SignalP"/>
    </source>
</evidence>
<reference evidence="4" key="1">
    <citation type="submission" date="2015-09" db="EMBL/GenBank/DDBJ databases">
        <authorList>
            <consortium name="Pathogen Informatics"/>
        </authorList>
    </citation>
    <scope>NUCLEOTIDE SEQUENCE [LARGE SCALE GENOMIC DNA]</scope>
    <source>
        <strain evidence="4">Lake Konstanz</strain>
    </source>
</reference>
<dbReference type="Proteomes" id="UP000051952">
    <property type="component" value="Unassembled WGS sequence"/>
</dbReference>
<keyword evidence="2" id="KW-0732">Signal</keyword>
<protein>
    <recommendedName>
        <fullName evidence="5">Membrane-associated protein</fullName>
    </recommendedName>
</protein>
<keyword evidence="4" id="KW-1185">Reference proteome</keyword>
<proteinExistence type="predicted"/>